<evidence type="ECO:0000256" key="5">
    <source>
        <dbReference type="ARBA" id="ARBA00022490"/>
    </source>
</evidence>
<feature type="non-terminal residue" evidence="15">
    <location>
        <position position="108"/>
    </location>
</feature>
<evidence type="ECO:0000313" key="16">
    <source>
        <dbReference type="Proteomes" id="UP000475532"/>
    </source>
</evidence>
<evidence type="ECO:0000256" key="6">
    <source>
        <dbReference type="ARBA" id="ARBA00022552"/>
    </source>
</evidence>
<evidence type="ECO:0000256" key="10">
    <source>
        <dbReference type="ARBA" id="ARBA00025699"/>
    </source>
</evidence>
<dbReference type="GO" id="GO:0070042">
    <property type="term" value="F:rRNA (uridine-N3-)-methyltransferase activity"/>
    <property type="evidence" value="ECO:0007669"/>
    <property type="project" value="TreeGrafter"/>
</dbReference>
<evidence type="ECO:0000256" key="4">
    <source>
        <dbReference type="ARBA" id="ARBA00013673"/>
    </source>
</evidence>
<keyword evidence="6" id="KW-0698">rRNA processing</keyword>
<keyword evidence="7 15" id="KW-0489">Methyltransferase</keyword>
<dbReference type="NCBIfam" id="TIGR00046">
    <property type="entry name" value="RsmE family RNA methyltransferase"/>
    <property type="match status" value="1"/>
</dbReference>
<accession>A0A6L9QCH4</accession>
<evidence type="ECO:0000256" key="7">
    <source>
        <dbReference type="ARBA" id="ARBA00022603"/>
    </source>
</evidence>
<dbReference type="InterPro" id="IPR029026">
    <property type="entry name" value="tRNA_m1G_MTases_N"/>
</dbReference>
<evidence type="ECO:0000256" key="2">
    <source>
        <dbReference type="ARBA" id="ARBA00005528"/>
    </source>
</evidence>
<comment type="similarity">
    <text evidence="2">Belongs to the RNA methyltransferase RsmE family.</text>
</comment>
<dbReference type="AlphaFoldDB" id="A0A6L9QCH4"/>
<gene>
    <name evidence="15" type="ORF">G3I70_10745</name>
</gene>
<dbReference type="GO" id="GO:0070475">
    <property type="term" value="P:rRNA base methylation"/>
    <property type="evidence" value="ECO:0007669"/>
    <property type="project" value="TreeGrafter"/>
</dbReference>
<dbReference type="InterPro" id="IPR046886">
    <property type="entry name" value="RsmE_MTase_dom"/>
</dbReference>
<dbReference type="PANTHER" id="PTHR30027:SF3">
    <property type="entry name" value="16S RRNA (URACIL(1498)-N(3))-METHYLTRANSFERASE"/>
    <property type="match status" value="1"/>
</dbReference>
<protein>
    <recommendedName>
        <fullName evidence="4">Ribosomal RNA small subunit methyltransferase E</fullName>
        <ecNumber evidence="3">2.1.1.193</ecNumber>
    </recommendedName>
    <alternativeName>
        <fullName evidence="11">16S rRNA m3U1498 methyltransferase</fullName>
    </alternativeName>
</protein>
<dbReference type="RefSeq" id="WP_163055016.1">
    <property type="nucleotide sequence ID" value="NZ_JAAGLI010000269.1"/>
</dbReference>
<dbReference type="Pfam" id="PF04452">
    <property type="entry name" value="Methyltrans_RNA"/>
    <property type="match status" value="1"/>
</dbReference>
<organism evidence="15 16">
    <name type="scientific">Actinomadura bangladeshensis</name>
    <dbReference type="NCBI Taxonomy" id="453573"/>
    <lineage>
        <taxon>Bacteria</taxon>
        <taxon>Bacillati</taxon>
        <taxon>Actinomycetota</taxon>
        <taxon>Actinomycetes</taxon>
        <taxon>Streptosporangiales</taxon>
        <taxon>Thermomonosporaceae</taxon>
        <taxon>Actinomadura</taxon>
    </lineage>
</organism>
<dbReference type="PANTHER" id="PTHR30027">
    <property type="entry name" value="RIBOSOMAL RNA SMALL SUBUNIT METHYLTRANSFERASE E"/>
    <property type="match status" value="1"/>
</dbReference>
<dbReference type="Proteomes" id="UP000475532">
    <property type="component" value="Unassembled WGS sequence"/>
</dbReference>
<name>A0A6L9QCH4_9ACTN</name>
<dbReference type="EMBL" id="JAAGLI010000269">
    <property type="protein sequence ID" value="NEA22965.1"/>
    <property type="molecule type" value="Genomic_DNA"/>
</dbReference>
<comment type="caution">
    <text evidence="15">The sequence shown here is derived from an EMBL/GenBank/DDBJ whole genome shotgun (WGS) entry which is preliminary data.</text>
</comment>
<dbReference type="InterPro" id="IPR006700">
    <property type="entry name" value="RsmE"/>
</dbReference>
<sequence length="108" mass="11757">PAPRLVVVQALPKGDRGELAVETMTEVGVDVIVPWAADRCVTRWRPERRDKALGRWRTTAREAAKQARRSRLPEVPDLASTDDVAARLGAASLALVLHEEAEAPLSAV</sequence>
<keyword evidence="5" id="KW-0963">Cytoplasm</keyword>
<keyword evidence="9" id="KW-0949">S-adenosyl-L-methionine</keyword>
<evidence type="ECO:0000256" key="3">
    <source>
        <dbReference type="ARBA" id="ARBA00012328"/>
    </source>
</evidence>
<dbReference type="EC" id="2.1.1.193" evidence="3"/>
<dbReference type="InterPro" id="IPR029028">
    <property type="entry name" value="Alpha/beta_knot_MTases"/>
</dbReference>
<comment type="catalytic activity">
    <reaction evidence="12">
        <text>uridine(1498) in 16S rRNA + S-adenosyl-L-methionine = N(3)-methyluridine(1498) in 16S rRNA + S-adenosyl-L-homocysteine + H(+)</text>
        <dbReference type="Rhea" id="RHEA:42920"/>
        <dbReference type="Rhea" id="RHEA-COMP:10283"/>
        <dbReference type="Rhea" id="RHEA-COMP:10284"/>
        <dbReference type="ChEBI" id="CHEBI:15378"/>
        <dbReference type="ChEBI" id="CHEBI:57856"/>
        <dbReference type="ChEBI" id="CHEBI:59789"/>
        <dbReference type="ChEBI" id="CHEBI:65315"/>
        <dbReference type="ChEBI" id="CHEBI:74502"/>
        <dbReference type="EC" id="2.1.1.193"/>
    </reaction>
</comment>
<evidence type="ECO:0000256" key="11">
    <source>
        <dbReference type="ARBA" id="ARBA00033196"/>
    </source>
</evidence>
<evidence type="ECO:0000256" key="8">
    <source>
        <dbReference type="ARBA" id="ARBA00022679"/>
    </source>
</evidence>
<evidence type="ECO:0000259" key="14">
    <source>
        <dbReference type="Pfam" id="PF04452"/>
    </source>
</evidence>
<dbReference type="GO" id="GO:0005737">
    <property type="term" value="C:cytoplasm"/>
    <property type="evidence" value="ECO:0007669"/>
    <property type="project" value="UniProtKB-SubCell"/>
</dbReference>
<comment type="subcellular location">
    <subcellularLocation>
        <location evidence="1">Cytoplasm</location>
    </subcellularLocation>
</comment>
<dbReference type="SUPFAM" id="SSF75217">
    <property type="entry name" value="alpha/beta knot"/>
    <property type="match status" value="1"/>
</dbReference>
<reference evidence="15 16" key="1">
    <citation type="submission" date="2020-01" db="EMBL/GenBank/DDBJ databases">
        <title>Insect and environment-associated Actinomycetes.</title>
        <authorList>
            <person name="Currrie C."/>
            <person name="Chevrette M."/>
            <person name="Carlson C."/>
            <person name="Stubbendieck R."/>
            <person name="Wendt-Pienkowski E."/>
        </authorList>
    </citation>
    <scope>NUCLEOTIDE SEQUENCE [LARGE SCALE GENOMIC DNA]</scope>
    <source>
        <strain evidence="15 16">SID10258</strain>
    </source>
</reference>
<evidence type="ECO:0000256" key="9">
    <source>
        <dbReference type="ARBA" id="ARBA00022691"/>
    </source>
</evidence>
<feature type="region of interest" description="Disordered" evidence="13">
    <location>
        <begin position="57"/>
        <end position="76"/>
    </location>
</feature>
<evidence type="ECO:0000256" key="1">
    <source>
        <dbReference type="ARBA" id="ARBA00004496"/>
    </source>
</evidence>
<evidence type="ECO:0000256" key="13">
    <source>
        <dbReference type="SAM" id="MobiDB-lite"/>
    </source>
</evidence>
<feature type="domain" description="Ribosomal RNA small subunit methyltransferase E methyltransferase" evidence="14">
    <location>
        <begin position="3"/>
        <end position="106"/>
    </location>
</feature>
<comment type="function">
    <text evidence="10">Specifically methylates the N3 position of the uracil ring of uridine 1498 (m3U1498) in 16S rRNA. Acts on the fully assembled 30S ribosomal subunit.</text>
</comment>
<feature type="non-terminal residue" evidence="15">
    <location>
        <position position="1"/>
    </location>
</feature>
<dbReference type="Gene3D" id="3.40.1280.10">
    <property type="match status" value="1"/>
</dbReference>
<keyword evidence="8 15" id="KW-0808">Transferase</keyword>
<evidence type="ECO:0000256" key="12">
    <source>
        <dbReference type="ARBA" id="ARBA00047944"/>
    </source>
</evidence>
<proteinExistence type="inferred from homology"/>
<evidence type="ECO:0000313" key="15">
    <source>
        <dbReference type="EMBL" id="NEA22965.1"/>
    </source>
</evidence>